<evidence type="ECO:0000313" key="2">
    <source>
        <dbReference type="Proteomes" id="UP001148737"/>
    </source>
</evidence>
<dbReference type="EMBL" id="JANAKD010000170">
    <property type="protein sequence ID" value="KAJ3496675.1"/>
    <property type="molecule type" value="Genomic_DNA"/>
</dbReference>
<comment type="caution">
    <text evidence="1">The sequence shown here is derived from an EMBL/GenBank/DDBJ whole genome shotgun (WGS) entry which is preliminary data.</text>
</comment>
<protein>
    <submittedName>
        <fullName evidence="1">Uncharacterized protein</fullName>
    </submittedName>
</protein>
<keyword evidence="2" id="KW-1185">Reference proteome</keyword>
<name>A0ACC1R3G6_9HYPO</name>
<reference evidence="1" key="1">
    <citation type="submission" date="2022-07" db="EMBL/GenBank/DDBJ databases">
        <title>Genome Sequence of Lecanicillium saksenae.</title>
        <authorList>
            <person name="Buettner E."/>
        </authorList>
    </citation>
    <scope>NUCLEOTIDE SEQUENCE</scope>
    <source>
        <strain evidence="1">VT-O1</strain>
    </source>
</reference>
<sequence length="402" mass="44430">MATSTEAVLARPAERRDAPAALAFEPFQLPPSNQRYLGAPHPPGTVTPLSLRAFSSAGDAIHLNSVIDTIQSLQARDKVLTKQLACHGAILFRGLPIHSASDFSKFVHAFGYRPHEIIGIVLHRPELAPNVAPANESPKETLIYNHNESPQVPHAPEYIFFYAHKAAPNGTGGETPISSSLELFEIARQRMPEFISELAEKGILSRIIYRTKAQYNGGSTLREAFGKTVQDGDDEATRRAKMEAQIARYGRGKHTTWEWSKDSDGDDILTVEHHLPVLRRQHGTGLPTLFTGLAAYYKNALVNNLTNVARAKTTQQLYGDGTLIPEKYLKGLADITDEIRVLHQWESGDVLVFDNTIAQHGREPWRGEQGDRVIMASLFDGENVPGAYNDEDWAQIVQALDG</sequence>
<organism evidence="1 2">
    <name type="scientific">Lecanicillium saksenae</name>
    <dbReference type="NCBI Taxonomy" id="468837"/>
    <lineage>
        <taxon>Eukaryota</taxon>
        <taxon>Fungi</taxon>
        <taxon>Dikarya</taxon>
        <taxon>Ascomycota</taxon>
        <taxon>Pezizomycotina</taxon>
        <taxon>Sordariomycetes</taxon>
        <taxon>Hypocreomycetidae</taxon>
        <taxon>Hypocreales</taxon>
        <taxon>Cordycipitaceae</taxon>
        <taxon>Lecanicillium</taxon>
    </lineage>
</organism>
<accession>A0ACC1R3G6</accession>
<evidence type="ECO:0000313" key="1">
    <source>
        <dbReference type="EMBL" id="KAJ3496675.1"/>
    </source>
</evidence>
<proteinExistence type="predicted"/>
<gene>
    <name evidence="1" type="ORF">NLG97_g2485</name>
</gene>
<dbReference type="Proteomes" id="UP001148737">
    <property type="component" value="Unassembled WGS sequence"/>
</dbReference>